<dbReference type="Pfam" id="PF04077">
    <property type="entry name" value="DsrH"/>
    <property type="match status" value="1"/>
</dbReference>
<dbReference type="GO" id="GO:0005737">
    <property type="term" value="C:cytoplasm"/>
    <property type="evidence" value="ECO:0007669"/>
    <property type="project" value="InterPro"/>
</dbReference>
<dbReference type="InterPro" id="IPR027396">
    <property type="entry name" value="DsrEFH-like"/>
</dbReference>
<organism evidence="1 2">
    <name type="scientific">candidate division TA06 bacterium B3_TA06</name>
    <dbReference type="NCBI Taxonomy" id="2012487"/>
    <lineage>
        <taxon>Bacteria</taxon>
        <taxon>Bacteria division TA06</taxon>
    </lineage>
</organism>
<protein>
    <submittedName>
        <fullName evidence="1">Sulfurtransferase complex subunit TusB</fullName>
    </submittedName>
</protein>
<dbReference type="NCBIfam" id="TIGR03011">
    <property type="entry name" value="sulf_tusB_dsrH"/>
    <property type="match status" value="1"/>
</dbReference>
<gene>
    <name evidence="1" type="primary">dsrH</name>
    <name evidence="1" type="ORF">CEE36_09605</name>
</gene>
<reference evidence="1 2" key="1">
    <citation type="submission" date="2017-06" db="EMBL/GenBank/DDBJ databases">
        <title>Novel microbial phyla capable of carbon fixation and sulfur reduction in deep-sea sediments.</title>
        <authorList>
            <person name="Huang J."/>
            <person name="Baker B."/>
            <person name="Wang Y."/>
        </authorList>
    </citation>
    <scope>NUCLEOTIDE SEQUENCE [LARGE SCALE GENOMIC DNA]</scope>
    <source>
        <strain evidence="1">B3_TA06</strain>
    </source>
</reference>
<evidence type="ECO:0000313" key="2">
    <source>
        <dbReference type="Proteomes" id="UP000317778"/>
    </source>
</evidence>
<evidence type="ECO:0000313" key="1">
    <source>
        <dbReference type="EMBL" id="TKJ40535.1"/>
    </source>
</evidence>
<dbReference type="GO" id="GO:0002143">
    <property type="term" value="P:tRNA wobble position uridine thiolation"/>
    <property type="evidence" value="ECO:0007669"/>
    <property type="project" value="InterPro"/>
</dbReference>
<dbReference type="GO" id="GO:0016740">
    <property type="term" value="F:transferase activity"/>
    <property type="evidence" value="ECO:0007669"/>
    <property type="project" value="UniProtKB-KW"/>
</dbReference>
<sequence length="97" mass="10739">MENLYLVTRSTFERTAWQLAARLAKRGDTICFAQDAVLAVKGPKDLSEKLAELESSGVAVRFLKEDLTARGLSAPQDKVINYDGLTKLIENAKRIIS</sequence>
<keyword evidence="1" id="KW-0808">Transferase</keyword>
<dbReference type="Proteomes" id="UP000317778">
    <property type="component" value="Unassembled WGS sequence"/>
</dbReference>
<dbReference type="EMBL" id="NJBO01000018">
    <property type="protein sequence ID" value="TKJ40535.1"/>
    <property type="molecule type" value="Genomic_DNA"/>
</dbReference>
<name>A0A532UZZ3_UNCT6</name>
<comment type="caution">
    <text evidence="1">The sequence shown here is derived from an EMBL/GenBank/DDBJ whole genome shotgun (WGS) entry which is preliminary data.</text>
</comment>
<proteinExistence type="predicted"/>
<accession>A0A532UZZ3</accession>
<dbReference type="Gene3D" id="3.40.1260.10">
    <property type="entry name" value="DsrEFH-like"/>
    <property type="match status" value="1"/>
</dbReference>
<dbReference type="SUPFAM" id="SSF75169">
    <property type="entry name" value="DsrEFH-like"/>
    <property type="match status" value="1"/>
</dbReference>
<dbReference type="AlphaFoldDB" id="A0A532UZZ3"/>
<dbReference type="InterPro" id="IPR007215">
    <property type="entry name" value="Sulphur_relay_TusB/DsrH"/>
</dbReference>